<reference evidence="1 2" key="1">
    <citation type="submission" date="2018-03" db="EMBL/GenBank/DDBJ databases">
        <title>Whole genome sequencing of Histamine producing bacteria.</title>
        <authorList>
            <person name="Butler K."/>
        </authorList>
    </citation>
    <scope>NUCLEOTIDE SEQUENCE [LARGE SCALE GENOMIC DNA]</scope>
    <source>
        <strain evidence="1 2">DSM 19138</strain>
    </source>
</reference>
<dbReference type="Proteomes" id="UP000241346">
    <property type="component" value="Unassembled WGS sequence"/>
</dbReference>
<evidence type="ECO:0000313" key="2">
    <source>
        <dbReference type="Proteomes" id="UP000241346"/>
    </source>
</evidence>
<comment type="caution">
    <text evidence="1">The sequence shown here is derived from an EMBL/GenBank/DDBJ whole genome shotgun (WGS) entry which is preliminary data.</text>
</comment>
<dbReference type="OrthoDB" id="5829553at2"/>
<protein>
    <recommendedName>
        <fullName evidence="3">DUF4154 domain-containing protein</fullName>
    </recommendedName>
</protein>
<dbReference type="EMBL" id="PYMB01000002">
    <property type="protein sequence ID" value="PSW14346.1"/>
    <property type="molecule type" value="Genomic_DNA"/>
</dbReference>
<dbReference type="Pfam" id="PF13689">
    <property type="entry name" value="DUF4154"/>
    <property type="match status" value="1"/>
</dbReference>
<dbReference type="AlphaFoldDB" id="A0A2T3NH50"/>
<evidence type="ECO:0008006" key="3">
    <source>
        <dbReference type="Google" id="ProtNLM"/>
    </source>
</evidence>
<dbReference type="InterPro" id="IPR025293">
    <property type="entry name" value="YfiR/HmsC-like"/>
</dbReference>
<name>A0A2T3NH50_9GAMM</name>
<accession>A0A2T3NH50</accession>
<sequence>MLQRCYLSLASAIAFFALPFSWSVYGKNHPVQSFAEHDIKAVYVYRLANFIRWPEGQKNNLVVCTLGKDSTTRSLETLFRQQHAKGYIKAVNSLTDAALQCDLVFVTQDVITQFNPLPQYKGLLTISDSPVTMGEGGMIELRTMNYQVKPVLHLENINNAQLNVSSQLLRIAILVSDQEGEHGNDNE</sequence>
<proteinExistence type="predicted"/>
<dbReference type="RefSeq" id="WP_107297591.1">
    <property type="nucleotide sequence ID" value="NZ_PYMB01000002.1"/>
</dbReference>
<gene>
    <name evidence="1" type="ORF">C9J01_07875</name>
</gene>
<evidence type="ECO:0000313" key="1">
    <source>
        <dbReference type="EMBL" id="PSW14346.1"/>
    </source>
</evidence>
<organism evidence="1 2">
    <name type="scientific">Photobacterium rosenbergii</name>
    <dbReference type="NCBI Taxonomy" id="294936"/>
    <lineage>
        <taxon>Bacteria</taxon>
        <taxon>Pseudomonadati</taxon>
        <taxon>Pseudomonadota</taxon>
        <taxon>Gammaproteobacteria</taxon>
        <taxon>Vibrionales</taxon>
        <taxon>Vibrionaceae</taxon>
        <taxon>Photobacterium</taxon>
    </lineage>
</organism>